<evidence type="ECO:0000259" key="4">
    <source>
        <dbReference type="Pfam" id="PF03865"/>
    </source>
</evidence>
<dbReference type="InterPro" id="IPR013686">
    <property type="entry name" value="Polypept-transport_assoc_ShlB"/>
</dbReference>
<dbReference type="PANTHER" id="PTHR34597:SF1">
    <property type="entry name" value="HEME_HEMOPEXIN TRANSPORTER PROTEIN HUXB"/>
    <property type="match status" value="1"/>
</dbReference>
<evidence type="ECO:0000256" key="3">
    <source>
        <dbReference type="ARBA" id="ARBA00023237"/>
    </source>
</evidence>
<keyword evidence="2" id="KW-0812">Transmembrane</keyword>
<dbReference type="PANTHER" id="PTHR34597">
    <property type="entry name" value="SLR1661 PROTEIN"/>
    <property type="match status" value="1"/>
</dbReference>
<dbReference type="GO" id="GO:0098046">
    <property type="term" value="C:type V protein secretion system complex"/>
    <property type="evidence" value="ECO:0007669"/>
    <property type="project" value="TreeGrafter"/>
</dbReference>
<dbReference type="Gene3D" id="3.10.20.310">
    <property type="entry name" value="membrane protein fhac"/>
    <property type="match status" value="1"/>
</dbReference>
<dbReference type="GO" id="GO:0046819">
    <property type="term" value="P:protein secretion by the type V secretion system"/>
    <property type="evidence" value="ECO:0007669"/>
    <property type="project" value="TreeGrafter"/>
</dbReference>
<sequence>MEIQVDKINFVSDDFDVNQELQQFSQGKLGKKMNFDQLQEIAVDASIYLRSKGYMTAICYLPPQEIVNNTVNIKVLVGRYADVEINNKSKMTDGRVLGYTYPIRPGQLIEGNPLDKTLLILNDIPGIKARATLQPGQKTGTAKIVLDVQCLEEQGSYAYVDNYGSKSTGEYRYGASYHYNNLSHVGDQFQINYLQSNEDMQNYSLQYKIPVGRDGAAARIAYSKMNYELGSTYKQYDAEGWANTFEVGFTVPMERTLNKSSFYDIAYRNRKLTDKMFNGGYDTRKHSDVIDLGINGYERNDKTSTSYSLAHSLGEMSMDNTFAQTGDLYNTDGFFQKTYANFYHIRRLDDRFSLHFSLSGQYAWNNLDSSEKFYIGGPDGVRAFTTGESGGDSGILGTLELRYQTNKPELQLTAFVDSGHAIYNKETLPATGENSRSLSGAGLGMIWNSSRDLYAKLDYAVPLGSDYARAEGKNVNGTLWFRLVKQF</sequence>
<keyword evidence="1" id="KW-1134">Transmembrane beta strand</keyword>
<name>A0A645BKI4_9ZZZZ</name>
<dbReference type="GO" id="GO:0008320">
    <property type="term" value="F:protein transmembrane transporter activity"/>
    <property type="evidence" value="ECO:0007669"/>
    <property type="project" value="TreeGrafter"/>
</dbReference>
<dbReference type="EMBL" id="VSSQ01020297">
    <property type="protein sequence ID" value="MPM65041.1"/>
    <property type="molecule type" value="Genomic_DNA"/>
</dbReference>
<evidence type="ECO:0000256" key="2">
    <source>
        <dbReference type="ARBA" id="ARBA00022692"/>
    </source>
</evidence>
<proteinExistence type="predicted"/>
<reference evidence="6" key="1">
    <citation type="submission" date="2019-08" db="EMBL/GenBank/DDBJ databases">
        <authorList>
            <person name="Kucharzyk K."/>
            <person name="Murdoch R.W."/>
            <person name="Higgins S."/>
            <person name="Loffler F."/>
        </authorList>
    </citation>
    <scope>NUCLEOTIDE SEQUENCE</scope>
</reference>
<feature type="domain" description="Haemolysin activator HlyB C-terminal" evidence="4">
    <location>
        <begin position="142"/>
        <end position="445"/>
    </location>
</feature>
<comment type="caution">
    <text evidence="6">The sequence shown here is derived from an EMBL/GenBank/DDBJ whole genome shotgun (WGS) entry which is preliminary data.</text>
</comment>
<organism evidence="6">
    <name type="scientific">bioreactor metagenome</name>
    <dbReference type="NCBI Taxonomy" id="1076179"/>
    <lineage>
        <taxon>unclassified sequences</taxon>
        <taxon>metagenomes</taxon>
        <taxon>ecological metagenomes</taxon>
    </lineage>
</organism>
<accession>A0A645BKI4</accession>
<dbReference type="InterPro" id="IPR051544">
    <property type="entry name" value="TPS_OM_transporter"/>
</dbReference>
<keyword evidence="1" id="KW-0472">Membrane</keyword>
<evidence type="ECO:0000256" key="1">
    <source>
        <dbReference type="ARBA" id="ARBA00022452"/>
    </source>
</evidence>
<gene>
    <name evidence="6" type="primary">hxuB_5</name>
    <name evidence="6" type="ORF">SDC9_111933</name>
</gene>
<dbReference type="Pfam" id="PF08479">
    <property type="entry name" value="POTRA_2"/>
    <property type="match status" value="1"/>
</dbReference>
<protein>
    <submittedName>
        <fullName evidence="6">Heme/hemopexin transporter protein HuxB</fullName>
    </submittedName>
</protein>
<dbReference type="AlphaFoldDB" id="A0A645BKI4"/>
<dbReference type="Gene3D" id="2.40.160.50">
    <property type="entry name" value="membrane protein fhac: a member of the omp85/tpsb transporter family"/>
    <property type="match status" value="1"/>
</dbReference>
<dbReference type="InterPro" id="IPR005565">
    <property type="entry name" value="Hemolysn_activator_HlyB_C"/>
</dbReference>
<evidence type="ECO:0000259" key="5">
    <source>
        <dbReference type="Pfam" id="PF08479"/>
    </source>
</evidence>
<feature type="domain" description="Polypeptide-transport-associated ShlB-type" evidence="5">
    <location>
        <begin position="7"/>
        <end position="78"/>
    </location>
</feature>
<dbReference type="Pfam" id="PF03865">
    <property type="entry name" value="ShlB"/>
    <property type="match status" value="1"/>
</dbReference>
<evidence type="ECO:0000313" key="6">
    <source>
        <dbReference type="EMBL" id="MPM65041.1"/>
    </source>
</evidence>
<keyword evidence="3" id="KW-0998">Cell outer membrane</keyword>